<dbReference type="Gene3D" id="1.25.40.10">
    <property type="entry name" value="Tetratricopeptide repeat domain"/>
    <property type="match status" value="1"/>
</dbReference>
<dbReference type="InterPro" id="IPR011659">
    <property type="entry name" value="WD40"/>
</dbReference>
<dbReference type="OrthoDB" id="5376950at2"/>
<proteinExistence type="inferred from homology"/>
<reference evidence="5 7" key="1">
    <citation type="submission" date="2006-04" db="EMBL/GenBank/DDBJ databases">
        <authorList>
            <person name="Nierman W.C."/>
        </authorList>
    </citation>
    <scope>NUCLEOTIDE SEQUENCE [LARGE SCALE GENOMIC DNA]</scope>
    <source>
        <strain evidence="5 7">DW4/3-1</strain>
    </source>
</reference>
<dbReference type="eggNOG" id="COG0823">
    <property type="taxonomic scope" value="Bacteria"/>
</dbReference>
<accession>Q098W3</accession>
<reference evidence="4 6" key="2">
    <citation type="journal article" date="2011" name="Mol. Biol. Evol.">
        <title>Comparative genomic analysis of fruiting body formation in Myxococcales.</title>
        <authorList>
            <person name="Huntley S."/>
            <person name="Hamann N."/>
            <person name="Wegener-Feldbrugge S."/>
            <person name="Treuner-Lange A."/>
            <person name="Kube M."/>
            <person name="Reinhardt R."/>
            <person name="Klages S."/>
            <person name="Muller R."/>
            <person name="Ronning C.M."/>
            <person name="Nierman W.C."/>
            <person name="Sogaard-Andersen L."/>
        </authorList>
    </citation>
    <scope>NUCLEOTIDE SEQUENCE [LARGE SCALE GENOMIC DNA]</scope>
    <source>
        <strain evidence="4 6">DW4/3-1</strain>
    </source>
</reference>
<dbReference type="HOGENOM" id="CLU_276926_0_0_7"/>
<evidence type="ECO:0000313" key="6">
    <source>
        <dbReference type="Proteomes" id="UP000001351"/>
    </source>
</evidence>
<evidence type="ECO:0000256" key="2">
    <source>
        <dbReference type="SAM" id="MobiDB-lite"/>
    </source>
</evidence>
<evidence type="ECO:0000313" key="4">
    <source>
        <dbReference type="EMBL" id="ADO75490.1"/>
    </source>
</evidence>
<gene>
    <name evidence="4" type="ordered locus">STAUR_7735</name>
    <name evidence="5" type="ORF">STIAU_5846</name>
</gene>
<dbReference type="SUPFAM" id="SSF69304">
    <property type="entry name" value="Tricorn protease N-terminal domain"/>
    <property type="match status" value="1"/>
</dbReference>
<comment type="similarity">
    <text evidence="1">Belongs to the TolB family.</text>
</comment>
<dbReference type="Pfam" id="PF07676">
    <property type="entry name" value="PD40"/>
    <property type="match status" value="3"/>
</dbReference>
<dbReference type="AlphaFoldDB" id="Q098W3"/>
<evidence type="ECO:0000313" key="7">
    <source>
        <dbReference type="Proteomes" id="UP000032702"/>
    </source>
</evidence>
<dbReference type="PANTHER" id="PTHR36842:SF1">
    <property type="entry name" value="PROTEIN TOLB"/>
    <property type="match status" value="1"/>
</dbReference>
<feature type="compositionally biased region" description="Pro residues" evidence="2">
    <location>
        <begin position="1182"/>
        <end position="1196"/>
    </location>
</feature>
<feature type="region of interest" description="Disordered" evidence="2">
    <location>
        <begin position="1144"/>
        <end position="1196"/>
    </location>
</feature>
<feature type="signal peptide" evidence="3">
    <location>
        <begin position="1"/>
        <end position="22"/>
    </location>
</feature>
<dbReference type="InterPro" id="IPR011990">
    <property type="entry name" value="TPR-like_helical_dom_sf"/>
</dbReference>
<sequence>MLTFRGGLFLALAVLLTCAAWAQDDENDGGLRTPTRLTVGMGDHFLGQLEPDGKRLIFVSNRNIATEIYAQDLEGGRERRLFDEGADVTWPRISPDGKHLLYISFRDQAGGQLCVRTLPAAEERRCLDEESSAVQAEWIDASHVALVSRAAIQGDLHLSRVDVALKLSAKPLLERNLTSPALSPDGRWLVYVPIERAVPQVGPGFAARAARHLEVLRLDRPGAAPIPLTLDLPGQTGQPVFARDGRSLYVVQFFTDSNGDEVIDASDSGVLFRVPFAAERDDAPELAAASSPDQLTSVAWNCEYPAPAAESLIATCSRDRTLDVYQLPLDGQVPSHWDVPRLNEELRMVGRRADQLLLYRQRLLLEARPKPRRLLMMRLSYLHLAFEDFDAAGFYARGMRSVNDPATAGLAEPLHILIDHRRAMKERERGRMVDELSETERQRMAALDPAAAPSPPSTVFQHVVRSELAEDAGDFTRARQELEAAQLTDTTPRAVLEAWFERADSLYRKLDDREALVEAGRRLSLNKVFHEDDQLDFARAAVRALYRGHPYDQADAAMAQALASAPAGSAYAFALEMGRRVNAVHDERPPRPVRDALIAFYQQQKDPLRRRALVQDAVERAASLGADGVLEALATVYVDDTPAGTEERRRAERLFRRAMTGRAYRRLGRQRLDDARADFDLVTQRTGSLESAVESINLRLRAGTSPEKVEKEVTTTAAKMAEPLAHFVKAYLMACRLPELDDEAHAQTVSAAVKELRVSWKELKSQRAVQALSGAIHHEDFLRRQDPAAAERANRHYLIALDLVRNNVRYRAMILGALGLLHTQVGNFHIALEYLEQRDKLPYVDNAAGLAVSLARARALLHVGREEEAAKTADQALARLDATPELAGFVLLALDRAALYNLAAGRFKRALALYDRELLLLDAEARDQEGLRNRLVVRLARSAAKLGGEQPQQALEDLAIVDRDLADPAVQATLGWRRATPEHVMRSYRIIAAGLRANAETRLGRLDAAARALEQRRALFLKQFDELDRDQDVGEVTLAELRLAENAADRRDMAQAARWLGEAIAHADTLIERTHAPVDAGQLGVLWLAAQVHAEGSTQLPFDVPKRLGQAHRSLIDQRSPAWRSYLAWFEIYLALGADPLPSLQRARSSSASGALPVAPQPLPPESSPSPGAPVPASGLPSPVPPSPPPQNQTST</sequence>
<dbReference type="Proteomes" id="UP000032702">
    <property type="component" value="Unassembled WGS sequence"/>
</dbReference>
<dbReference type="PANTHER" id="PTHR36842">
    <property type="entry name" value="PROTEIN TOLB HOMOLOG"/>
    <property type="match status" value="1"/>
</dbReference>
<keyword evidence="3" id="KW-0732">Signal</keyword>
<feature type="compositionally biased region" description="Pro residues" evidence="2">
    <location>
        <begin position="1159"/>
        <end position="1174"/>
    </location>
</feature>
<evidence type="ECO:0000313" key="5">
    <source>
        <dbReference type="EMBL" id="EAU68284.1"/>
    </source>
</evidence>
<dbReference type="InterPro" id="IPR011042">
    <property type="entry name" value="6-blade_b-propeller_TolB-like"/>
</dbReference>
<dbReference type="EMBL" id="AAMD01000019">
    <property type="protein sequence ID" value="EAU68284.1"/>
    <property type="molecule type" value="Genomic_DNA"/>
</dbReference>
<organism evidence="5 7">
    <name type="scientific">Stigmatella aurantiaca (strain DW4/3-1)</name>
    <dbReference type="NCBI Taxonomy" id="378806"/>
    <lineage>
        <taxon>Bacteria</taxon>
        <taxon>Pseudomonadati</taxon>
        <taxon>Myxococcota</taxon>
        <taxon>Myxococcia</taxon>
        <taxon>Myxococcales</taxon>
        <taxon>Cystobacterineae</taxon>
        <taxon>Archangiaceae</taxon>
        <taxon>Stigmatella</taxon>
    </lineage>
</organism>
<feature type="chain" id="PRO_5010840366" evidence="3">
    <location>
        <begin position="23"/>
        <end position="1196"/>
    </location>
</feature>
<dbReference type="STRING" id="378806.STAUR_7735"/>
<dbReference type="Proteomes" id="UP000001351">
    <property type="component" value="Chromosome"/>
</dbReference>
<evidence type="ECO:0000256" key="1">
    <source>
        <dbReference type="ARBA" id="ARBA00009820"/>
    </source>
</evidence>
<evidence type="ECO:0000256" key="3">
    <source>
        <dbReference type="SAM" id="SignalP"/>
    </source>
</evidence>
<dbReference type="EMBL" id="CP002271">
    <property type="protein sequence ID" value="ADO75490.1"/>
    <property type="molecule type" value="Genomic_DNA"/>
</dbReference>
<keyword evidence="6" id="KW-1185">Reference proteome</keyword>
<name>Q098W3_STIAD</name>
<dbReference type="Gene3D" id="2.120.10.30">
    <property type="entry name" value="TolB, C-terminal domain"/>
    <property type="match status" value="1"/>
</dbReference>
<protein>
    <submittedName>
        <fullName evidence="4">Conserved uncharacterized protein</fullName>
    </submittedName>
    <submittedName>
        <fullName evidence="5">Tetratricopeptide repeat family</fullName>
    </submittedName>
</protein>
<dbReference type="PATRIC" id="fig|378806.16.peg.7620"/>
<dbReference type="KEGG" id="sur:STAUR_7735"/>
<dbReference type="RefSeq" id="WP_002612163.1">
    <property type="nucleotide sequence ID" value="NC_014623.1"/>
</dbReference>